<evidence type="ECO:0000256" key="3">
    <source>
        <dbReference type="ARBA" id="ARBA00022692"/>
    </source>
</evidence>
<dbReference type="Proteomes" id="UP000683213">
    <property type="component" value="Unassembled WGS sequence"/>
</dbReference>
<dbReference type="CDD" id="cd12916">
    <property type="entry name" value="VKOR_1"/>
    <property type="match status" value="1"/>
</dbReference>
<keyword evidence="7 10" id="KW-0472">Membrane</keyword>
<evidence type="ECO:0000256" key="2">
    <source>
        <dbReference type="ARBA" id="ARBA00006214"/>
    </source>
</evidence>
<dbReference type="EMBL" id="DUFG01000027">
    <property type="protein sequence ID" value="HIH08791.1"/>
    <property type="molecule type" value="Genomic_DNA"/>
</dbReference>
<keyword evidence="8" id="KW-1015">Disulfide bond</keyword>
<keyword evidence="4" id="KW-0874">Quinone</keyword>
<evidence type="ECO:0000256" key="7">
    <source>
        <dbReference type="ARBA" id="ARBA00023136"/>
    </source>
</evidence>
<dbReference type="PANTHER" id="PTHR34573">
    <property type="entry name" value="VKC DOMAIN-CONTAINING PROTEIN"/>
    <property type="match status" value="1"/>
</dbReference>
<feature type="transmembrane region" description="Helical" evidence="10">
    <location>
        <begin position="53"/>
        <end position="75"/>
    </location>
</feature>
<evidence type="ECO:0000256" key="10">
    <source>
        <dbReference type="SAM" id="Phobius"/>
    </source>
</evidence>
<accession>A0A7J4ITF1</accession>
<evidence type="ECO:0000256" key="6">
    <source>
        <dbReference type="ARBA" id="ARBA00023002"/>
    </source>
</evidence>
<feature type="domain" description="Vitamin K epoxide reductase" evidence="11">
    <location>
        <begin position="3"/>
        <end position="137"/>
    </location>
</feature>
<dbReference type="GO" id="GO:0048038">
    <property type="term" value="F:quinone binding"/>
    <property type="evidence" value="ECO:0007669"/>
    <property type="project" value="UniProtKB-KW"/>
</dbReference>
<dbReference type="Pfam" id="PF07884">
    <property type="entry name" value="VKOR"/>
    <property type="match status" value="1"/>
</dbReference>
<dbReference type="GO" id="GO:0016491">
    <property type="term" value="F:oxidoreductase activity"/>
    <property type="evidence" value="ECO:0007669"/>
    <property type="project" value="UniProtKB-KW"/>
</dbReference>
<reference evidence="12" key="1">
    <citation type="journal article" date="2020" name="bioRxiv">
        <title>A rank-normalized archaeal taxonomy based on genome phylogeny resolves widespread incomplete and uneven classifications.</title>
        <authorList>
            <person name="Rinke C."/>
            <person name="Chuvochina M."/>
            <person name="Mussig A.J."/>
            <person name="Chaumeil P.-A."/>
            <person name="Waite D.W."/>
            <person name="Whitman W.B."/>
            <person name="Parks D.H."/>
            <person name="Hugenholtz P."/>
        </authorList>
    </citation>
    <scope>NUCLEOTIDE SEQUENCE</scope>
    <source>
        <strain evidence="12">UBA10011</strain>
    </source>
</reference>
<evidence type="ECO:0000256" key="8">
    <source>
        <dbReference type="ARBA" id="ARBA00023157"/>
    </source>
</evidence>
<dbReference type="AlphaFoldDB" id="A0A7J4ITF1"/>
<organism evidence="12 14">
    <name type="scientific">Candidatus Iainarchaeum sp</name>
    <dbReference type="NCBI Taxonomy" id="3101447"/>
    <lineage>
        <taxon>Archaea</taxon>
        <taxon>Candidatus Iainarchaeota</taxon>
        <taxon>Candidatus Iainarchaeia</taxon>
        <taxon>Candidatus Iainarchaeales</taxon>
        <taxon>Candidatus Iainarchaeaceae</taxon>
        <taxon>Candidatus Iainarchaeum</taxon>
    </lineage>
</organism>
<gene>
    <name evidence="12" type="ORF">HA237_05490</name>
    <name evidence="13" type="ORF">J4224_02275</name>
</gene>
<keyword evidence="9" id="KW-0676">Redox-active center</keyword>
<evidence type="ECO:0000256" key="5">
    <source>
        <dbReference type="ARBA" id="ARBA00022989"/>
    </source>
</evidence>
<name>A0A7J4ITF1_9ARCH</name>
<comment type="similarity">
    <text evidence="2">Belongs to the VKOR family.</text>
</comment>
<dbReference type="Gene3D" id="1.20.1440.130">
    <property type="entry name" value="VKOR domain"/>
    <property type="match status" value="1"/>
</dbReference>
<keyword evidence="5 10" id="KW-1133">Transmembrane helix</keyword>
<evidence type="ECO:0000256" key="9">
    <source>
        <dbReference type="ARBA" id="ARBA00023284"/>
    </source>
</evidence>
<dbReference type="EMBL" id="JAGVWF010000031">
    <property type="protein sequence ID" value="MBS3059231.1"/>
    <property type="molecule type" value="Genomic_DNA"/>
</dbReference>
<reference evidence="13" key="3">
    <citation type="submission" date="2021-05" db="EMBL/GenBank/DDBJ databases">
        <title>Protein family content uncovers lineage relationships and bacterial pathway maintenance mechanisms in DPANN archaea.</title>
        <authorList>
            <person name="Castelle C.J."/>
            <person name="Meheust R."/>
            <person name="Jaffe A.L."/>
            <person name="Seitz K."/>
            <person name="Gong X."/>
            <person name="Baker B.J."/>
            <person name="Banfield J.F."/>
        </authorList>
    </citation>
    <scope>NUCLEOTIDE SEQUENCE</scope>
    <source>
        <strain evidence="13">RIFCSPHIGHO2_01_FULL_GW2011_AR10_43_9</strain>
    </source>
</reference>
<dbReference type="PANTHER" id="PTHR34573:SF1">
    <property type="entry name" value="VITAMIN K EPOXIDE REDUCTASE DOMAIN-CONTAINING PROTEIN"/>
    <property type="match status" value="1"/>
</dbReference>
<comment type="caution">
    <text evidence="12">The sequence shown here is derived from an EMBL/GenBank/DDBJ whole genome shotgun (WGS) entry which is preliminary data.</text>
</comment>
<evidence type="ECO:0000259" key="11">
    <source>
        <dbReference type="SMART" id="SM00756"/>
    </source>
</evidence>
<sequence>MNYSKVFTAIILLALAGMSFDTLLTYNKVTSSSLGCQAGGGCDIVSGSIYSEFFGVPVSLFGFSAFIAIFVIALLGLKGKLPAKKAVFGIAVLSGSGILIALYFIYIMLFVLNAVCIWCMLSHLSLTLIFTISVYSFNRI</sequence>
<evidence type="ECO:0000256" key="4">
    <source>
        <dbReference type="ARBA" id="ARBA00022719"/>
    </source>
</evidence>
<keyword evidence="3 10" id="KW-0812">Transmembrane</keyword>
<dbReference type="InterPro" id="IPR038354">
    <property type="entry name" value="VKOR_sf"/>
</dbReference>
<feature type="transmembrane region" description="Helical" evidence="10">
    <location>
        <begin position="87"/>
        <end position="109"/>
    </location>
</feature>
<feature type="transmembrane region" description="Helical" evidence="10">
    <location>
        <begin position="115"/>
        <end position="137"/>
    </location>
</feature>
<proteinExistence type="inferred from homology"/>
<evidence type="ECO:0000313" key="12">
    <source>
        <dbReference type="EMBL" id="HIH08791.1"/>
    </source>
</evidence>
<comment type="subcellular location">
    <subcellularLocation>
        <location evidence="1">Membrane</location>
        <topology evidence="1">Multi-pass membrane protein</topology>
    </subcellularLocation>
</comment>
<dbReference type="Proteomes" id="UP000577419">
    <property type="component" value="Unassembled WGS sequence"/>
</dbReference>
<evidence type="ECO:0000313" key="14">
    <source>
        <dbReference type="Proteomes" id="UP000577419"/>
    </source>
</evidence>
<dbReference type="InterPro" id="IPR012932">
    <property type="entry name" value="VKOR"/>
</dbReference>
<dbReference type="GO" id="GO:0016020">
    <property type="term" value="C:membrane"/>
    <property type="evidence" value="ECO:0007669"/>
    <property type="project" value="UniProtKB-SubCell"/>
</dbReference>
<dbReference type="SMART" id="SM00756">
    <property type="entry name" value="VKc"/>
    <property type="match status" value="1"/>
</dbReference>
<evidence type="ECO:0000256" key="1">
    <source>
        <dbReference type="ARBA" id="ARBA00004141"/>
    </source>
</evidence>
<dbReference type="InterPro" id="IPR044698">
    <property type="entry name" value="VKOR/LTO1"/>
</dbReference>
<protein>
    <submittedName>
        <fullName evidence="12">Vitamin K epoxide reductase family protein</fullName>
    </submittedName>
</protein>
<keyword evidence="6" id="KW-0560">Oxidoreductase</keyword>
<reference evidence="13" key="2">
    <citation type="submission" date="2021-03" db="EMBL/GenBank/DDBJ databases">
        <authorList>
            <person name="Jaffe A."/>
        </authorList>
    </citation>
    <scope>NUCLEOTIDE SEQUENCE</scope>
    <source>
        <strain evidence="13">RIFCSPHIGHO2_01_FULL_GW2011_AR10_43_9</strain>
    </source>
</reference>
<evidence type="ECO:0000313" key="13">
    <source>
        <dbReference type="EMBL" id="MBS3059231.1"/>
    </source>
</evidence>